<dbReference type="FunFam" id="3.30.70.1230:FF:000035">
    <property type="entry name" value="Guanylate cyclase"/>
    <property type="match status" value="1"/>
</dbReference>
<dbReference type="InterPro" id="IPR011009">
    <property type="entry name" value="Kinase-like_dom_sf"/>
</dbReference>
<dbReference type="GO" id="GO:0035556">
    <property type="term" value="P:intracellular signal transduction"/>
    <property type="evidence" value="ECO:0007669"/>
    <property type="project" value="InterPro"/>
</dbReference>
<evidence type="ECO:0000256" key="1">
    <source>
        <dbReference type="ARBA" id="ARBA00001436"/>
    </source>
</evidence>
<dbReference type="GO" id="GO:0004383">
    <property type="term" value="F:guanylate cyclase activity"/>
    <property type="evidence" value="ECO:0007669"/>
    <property type="project" value="UniProtKB-EC"/>
</dbReference>
<dbReference type="PROSITE" id="PS50125">
    <property type="entry name" value="GUANYLATE_CYCLASE_2"/>
    <property type="match status" value="1"/>
</dbReference>
<dbReference type="GO" id="GO:0043005">
    <property type="term" value="C:neuron projection"/>
    <property type="evidence" value="ECO:0007669"/>
    <property type="project" value="UniProtKB-ARBA"/>
</dbReference>
<keyword evidence="8" id="KW-0325">Glycoprotein</keyword>
<dbReference type="EC" id="4.6.1.2" evidence="3 12"/>
<dbReference type="Gene3D" id="3.30.70.1230">
    <property type="entry name" value="Nucleotide cyclase"/>
    <property type="match status" value="1"/>
</dbReference>
<dbReference type="InterPro" id="IPR001054">
    <property type="entry name" value="A/G_cyclase"/>
</dbReference>
<feature type="transmembrane region" description="Helical" evidence="14">
    <location>
        <begin position="108"/>
        <end position="131"/>
    </location>
</feature>
<dbReference type="EMBL" id="BDGG01000003">
    <property type="protein sequence ID" value="GAU95878.1"/>
    <property type="molecule type" value="Genomic_DNA"/>
</dbReference>
<dbReference type="PANTHER" id="PTHR11920:SF335">
    <property type="entry name" value="GUANYLATE CYCLASE"/>
    <property type="match status" value="1"/>
</dbReference>
<evidence type="ECO:0000256" key="7">
    <source>
        <dbReference type="ARBA" id="ARBA00023136"/>
    </source>
</evidence>
<evidence type="ECO:0000256" key="5">
    <source>
        <dbReference type="ARBA" id="ARBA00022741"/>
    </source>
</evidence>
<dbReference type="GO" id="GO:0042330">
    <property type="term" value="P:taxis"/>
    <property type="evidence" value="ECO:0007669"/>
    <property type="project" value="UniProtKB-ARBA"/>
</dbReference>
<dbReference type="GO" id="GO:0007168">
    <property type="term" value="P:receptor guanylyl cyclase signaling pathway"/>
    <property type="evidence" value="ECO:0007669"/>
    <property type="project" value="TreeGrafter"/>
</dbReference>
<evidence type="ECO:0000256" key="13">
    <source>
        <dbReference type="SAM" id="MobiDB-lite"/>
    </source>
</evidence>
<keyword evidence="7 14" id="KW-0472">Membrane</keyword>
<dbReference type="SMART" id="SM00044">
    <property type="entry name" value="CYCc"/>
    <property type="match status" value="1"/>
</dbReference>
<name>A0A1D1VBJ8_RAMVA</name>
<accession>A0A1D1VBJ8</accession>
<dbReference type="PROSITE" id="PS00452">
    <property type="entry name" value="GUANYLATE_CYCLASE_1"/>
    <property type="match status" value="1"/>
</dbReference>
<evidence type="ECO:0000256" key="9">
    <source>
        <dbReference type="ARBA" id="ARBA00023239"/>
    </source>
</evidence>
<dbReference type="PANTHER" id="PTHR11920">
    <property type="entry name" value="GUANYLYL CYCLASE"/>
    <property type="match status" value="1"/>
</dbReference>
<evidence type="ECO:0000256" key="10">
    <source>
        <dbReference type="ARBA" id="ARBA00023293"/>
    </source>
</evidence>
<dbReference type="CDD" id="cd07302">
    <property type="entry name" value="CHD"/>
    <property type="match status" value="1"/>
</dbReference>
<dbReference type="AlphaFoldDB" id="A0A1D1VBJ8"/>
<keyword evidence="4 14" id="KW-0812">Transmembrane</keyword>
<evidence type="ECO:0000256" key="2">
    <source>
        <dbReference type="ARBA" id="ARBA00004479"/>
    </source>
</evidence>
<dbReference type="GO" id="GO:0005524">
    <property type="term" value="F:ATP binding"/>
    <property type="evidence" value="ECO:0007669"/>
    <property type="project" value="InterPro"/>
</dbReference>
<keyword evidence="5" id="KW-0547">Nucleotide-binding</keyword>
<feature type="region of interest" description="Disordered" evidence="13">
    <location>
        <begin position="160"/>
        <end position="180"/>
    </location>
</feature>
<evidence type="ECO:0000259" key="16">
    <source>
        <dbReference type="PROSITE" id="PS50125"/>
    </source>
</evidence>
<dbReference type="GO" id="GO:0009582">
    <property type="term" value="P:detection of abiotic stimulus"/>
    <property type="evidence" value="ECO:0007669"/>
    <property type="project" value="UniProtKB-ARBA"/>
</dbReference>
<dbReference type="Pfam" id="PF07714">
    <property type="entry name" value="PK_Tyr_Ser-Thr"/>
    <property type="match status" value="1"/>
</dbReference>
<evidence type="ECO:0000256" key="11">
    <source>
        <dbReference type="RuleBase" id="RU000405"/>
    </source>
</evidence>
<dbReference type="InterPro" id="IPR028082">
    <property type="entry name" value="Peripla_BP_I"/>
</dbReference>
<feature type="domain" description="Protein kinase" evidence="15">
    <location>
        <begin position="115"/>
        <end position="453"/>
    </location>
</feature>
<comment type="catalytic activity">
    <reaction evidence="1 12">
        <text>GTP = 3',5'-cyclic GMP + diphosphate</text>
        <dbReference type="Rhea" id="RHEA:13665"/>
        <dbReference type="ChEBI" id="CHEBI:33019"/>
        <dbReference type="ChEBI" id="CHEBI:37565"/>
        <dbReference type="ChEBI" id="CHEBI:57746"/>
        <dbReference type="EC" id="4.6.1.2"/>
    </reaction>
</comment>
<dbReference type="PROSITE" id="PS50011">
    <property type="entry name" value="PROTEIN_KINASE_DOM"/>
    <property type="match status" value="1"/>
</dbReference>
<dbReference type="GO" id="GO:0005886">
    <property type="term" value="C:plasma membrane"/>
    <property type="evidence" value="ECO:0007669"/>
    <property type="project" value="TreeGrafter"/>
</dbReference>
<evidence type="ECO:0000313" key="17">
    <source>
        <dbReference type="EMBL" id="GAU95878.1"/>
    </source>
</evidence>
<dbReference type="Pfam" id="PF00211">
    <property type="entry name" value="Guanylate_cyc"/>
    <property type="match status" value="1"/>
</dbReference>
<organism evidence="17 18">
    <name type="scientific">Ramazzottius varieornatus</name>
    <name type="common">Water bear</name>
    <name type="synonym">Tardigrade</name>
    <dbReference type="NCBI Taxonomy" id="947166"/>
    <lineage>
        <taxon>Eukaryota</taxon>
        <taxon>Metazoa</taxon>
        <taxon>Ecdysozoa</taxon>
        <taxon>Tardigrada</taxon>
        <taxon>Eutardigrada</taxon>
        <taxon>Parachela</taxon>
        <taxon>Hypsibioidea</taxon>
        <taxon>Ramazzottiidae</taxon>
        <taxon>Ramazzottius</taxon>
    </lineage>
</organism>
<keyword evidence="6 14" id="KW-1133">Transmembrane helix</keyword>
<evidence type="ECO:0000256" key="3">
    <source>
        <dbReference type="ARBA" id="ARBA00012202"/>
    </source>
</evidence>
<dbReference type="Gene3D" id="1.10.510.10">
    <property type="entry name" value="Transferase(Phosphotransferase) domain 1"/>
    <property type="match status" value="1"/>
</dbReference>
<dbReference type="STRING" id="947166.A0A1D1VBJ8"/>
<evidence type="ECO:0000256" key="14">
    <source>
        <dbReference type="SAM" id="Phobius"/>
    </source>
</evidence>
<dbReference type="InterPro" id="IPR050401">
    <property type="entry name" value="Cyclic_nucleotide_synthase"/>
</dbReference>
<keyword evidence="9 11" id="KW-0456">Lyase</keyword>
<comment type="caution">
    <text evidence="17">The sequence shown here is derived from an EMBL/GenBank/DDBJ whole genome shotgun (WGS) entry which is preliminary data.</text>
</comment>
<dbReference type="InterPro" id="IPR001245">
    <property type="entry name" value="Ser-Thr/Tyr_kinase_cat_dom"/>
</dbReference>
<dbReference type="SUPFAM" id="SSF55073">
    <property type="entry name" value="Nucleotide cyclase"/>
    <property type="match status" value="1"/>
</dbReference>
<evidence type="ECO:0000256" key="12">
    <source>
        <dbReference type="RuleBase" id="RU003431"/>
    </source>
</evidence>
<dbReference type="InterPro" id="IPR000719">
    <property type="entry name" value="Prot_kinase_dom"/>
</dbReference>
<dbReference type="GO" id="GO:0009266">
    <property type="term" value="P:response to temperature stimulus"/>
    <property type="evidence" value="ECO:0007669"/>
    <property type="project" value="UniProtKB-ARBA"/>
</dbReference>
<dbReference type="InterPro" id="IPR029787">
    <property type="entry name" value="Nucleotide_cyclase"/>
</dbReference>
<dbReference type="OrthoDB" id="1890790at2759"/>
<proteinExistence type="inferred from homology"/>
<protein>
    <recommendedName>
        <fullName evidence="3 12">Guanylate cyclase</fullName>
        <ecNumber evidence="3 12">4.6.1.2</ecNumber>
    </recommendedName>
</protein>
<evidence type="ECO:0000256" key="8">
    <source>
        <dbReference type="ARBA" id="ARBA00023180"/>
    </source>
</evidence>
<gene>
    <name evidence="17" type="primary">RvY_07415</name>
    <name evidence="17" type="synonym">RvY_07415.1</name>
    <name evidence="17" type="ORF">RvY_07415-1</name>
</gene>
<dbReference type="GO" id="GO:0001653">
    <property type="term" value="F:peptide receptor activity"/>
    <property type="evidence" value="ECO:0007669"/>
    <property type="project" value="TreeGrafter"/>
</dbReference>
<reference evidence="17 18" key="1">
    <citation type="journal article" date="2016" name="Nat. Commun.">
        <title>Extremotolerant tardigrade genome and improved radiotolerance of human cultured cells by tardigrade-unique protein.</title>
        <authorList>
            <person name="Hashimoto T."/>
            <person name="Horikawa D.D."/>
            <person name="Saito Y."/>
            <person name="Kuwahara H."/>
            <person name="Kozuka-Hata H."/>
            <person name="Shin-I T."/>
            <person name="Minakuchi Y."/>
            <person name="Ohishi K."/>
            <person name="Motoyama A."/>
            <person name="Aizu T."/>
            <person name="Enomoto A."/>
            <person name="Kondo K."/>
            <person name="Tanaka S."/>
            <person name="Hara Y."/>
            <person name="Koshikawa S."/>
            <person name="Sagara H."/>
            <person name="Miura T."/>
            <person name="Yokobori S."/>
            <person name="Miyagawa K."/>
            <person name="Suzuki Y."/>
            <person name="Kubo T."/>
            <person name="Oyama M."/>
            <person name="Kohara Y."/>
            <person name="Fujiyama A."/>
            <person name="Arakawa K."/>
            <person name="Katayama T."/>
            <person name="Toyoda A."/>
            <person name="Kunieda T."/>
        </authorList>
    </citation>
    <scope>NUCLEOTIDE SEQUENCE [LARGE SCALE GENOMIC DNA]</scope>
    <source>
        <strain evidence="17 18">YOKOZUNA-1</strain>
    </source>
</reference>
<evidence type="ECO:0000259" key="15">
    <source>
        <dbReference type="PROSITE" id="PS50011"/>
    </source>
</evidence>
<dbReference type="GO" id="GO:0004672">
    <property type="term" value="F:protein kinase activity"/>
    <property type="evidence" value="ECO:0007669"/>
    <property type="project" value="InterPro"/>
</dbReference>
<comment type="subcellular location">
    <subcellularLocation>
        <location evidence="2">Membrane</location>
        <topology evidence="2">Single-pass type I membrane protein</topology>
    </subcellularLocation>
</comment>
<dbReference type="SUPFAM" id="SSF53822">
    <property type="entry name" value="Periplasmic binding protein-like I"/>
    <property type="match status" value="1"/>
</dbReference>
<evidence type="ECO:0000256" key="4">
    <source>
        <dbReference type="ARBA" id="ARBA00022692"/>
    </source>
</evidence>
<dbReference type="Proteomes" id="UP000186922">
    <property type="component" value="Unassembled WGS sequence"/>
</dbReference>
<feature type="domain" description="Guanylate cyclase" evidence="16">
    <location>
        <begin position="524"/>
        <end position="649"/>
    </location>
</feature>
<dbReference type="GO" id="GO:0009581">
    <property type="term" value="P:detection of external stimulus"/>
    <property type="evidence" value="ECO:0007669"/>
    <property type="project" value="UniProtKB-ARBA"/>
</dbReference>
<evidence type="ECO:0000256" key="6">
    <source>
        <dbReference type="ARBA" id="ARBA00022989"/>
    </source>
</evidence>
<dbReference type="InterPro" id="IPR018297">
    <property type="entry name" value="A/G_cyclase_CS"/>
</dbReference>
<keyword evidence="10 12" id="KW-0141">cGMP biosynthesis</keyword>
<comment type="similarity">
    <text evidence="11">Belongs to the adenylyl cyclase class-4/guanylyl cyclase family.</text>
</comment>
<evidence type="ECO:0000313" key="18">
    <source>
        <dbReference type="Proteomes" id="UP000186922"/>
    </source>
</evidence>
<keyword evidence="18" id="KW-1185">Reference proteome</keyword>
<sequence>MSQLGYQEFGGDDVVNRICGSMYLGISGRLEIGADCERDVDLRLTVFDKKTEEFQVAIEWLQVNFTYSYFRHIQDIWWPSSTGRLPPDEPTCGYRNDKCIDQSLPKGVLTAAVAVPVLALLALTAGGTVVLTKLRKLQHNYDPDWWKIIVEDELTIKQNRTSNATGGSRKTLKSMSTAGTSGLSEYSSYKCDILAVYKGSFVMLTDVLEMQKYPSSQMIERFTILKAINHPNLHKFVGMGLNNKGICEFVIYEVCSKGSLTDILHNDMLKLDWSFKNSLIKDIVFGMTYLHASPVRSHGYLNSNTCLVDARFTLQISDYGLPYFRDPGDLVPPRLSDNKNRNLEILLWRAPELLRQTMPAEGTQKGDVYSFAIVIQQIILRSGPFELPDDPLDLPEEEILREVIALSIPPVRPRVPRALCSNELYDLMERCWEENPIERPPFQKTKDKLKKVIGDVGDNIVDLLFKRMEQYASDLEQKVAEKTQQFMDEKIRSEQLLSQLLPKPVAAALTRGERVDPEAFESVTIFFSDIVDFTRLSALGSPMDVVGLLNGLYSFFDNILEKYDVYKVETIGDAYMVCSGLPIRNGNRHATEIANMSIELMKEIKLFQVPNRPDVSIEIRAGINSGIVGLKMPRYCLFGDTVNVASRMESTGEPMKIQITNESRELLNSIGSFAIVERGPVAVKGKGILTTFWLLGKLGSL</sequence>
<dbReference type="GO" id="GO:0004016">
    <property type="term" value="F:adenylate cyclase activity"/>
    <property type="evidence" value="ECO:0007669"/>
    <property type="project" value="TreeGrafter"/>
</dbReference>
<dbReference type="SUPFAM" id="SSF56112">
    <property type="entry name" value="Protein kinase-like (PK-like)"/>
    <property type="match status" value="1"/>
</dbReference>